<dbReference type="InterPro" id="IPR025758">
    <property type="entry name" value="Fic/DOC_N"/>
</dbReference>
<accession>A0A892ZEB1</accession>
<dbReference type="KEGG" id="ptes:JQU52_13760"/>
<evidence type="ECO:0000256" key="1">
    <source>
        <dbReference type="PIRSR" id="PIRSR038925-1"/>
    </source>
</evidence>
<dbReference type="GO" id="GO:0005524">
    <property type="term" value="F:ATP binding"/>
    <property type="evidence" value="ECO:0007669"/>
    <property type="project" value="UniProtKB-KW"/>
</dbReference>
<dbReference type="AlphaFoldDB" id="A0A892ZEB1"/>
<keyword evidence="1" id="KW-0067">ATP-binding</keyword>
<protein>
    <submittedName>
        <fullName evidence="5">Fic family protein</fullName>
    </submittedName>
</protein>
<dbReference type="EMBL" id="CP069798">
    <property type="protein sequence ID" value="QRQ81725.1"/>
    <property type="molecule type" value="Genomic_DNA"/>
</dbReference>
<feature type="active site" evidence="2">
    <location>
        <position position="197"/>
    </location>
</feature>
<dbReference type="PANTHER" id="PTHR13504:SF35">
    <property type="entry name" value="PROTEIN ADENYLYLTRANSFERASE SOFIC"/>
    <property type="match status" value="1"/>
</dbReference>
<dbReference type="PROSITE" id="PS51459">
    <property type="entry name" value="FIDO"/>
    <property type="match status" value="1"/>
</dbReference>
<dbReference type="Pfam" id="PF13784">
    <property type="entry name" value="Fic_N"/>
    <property type="match status" value="1"/>
</dbReference>
<dbReference type="InterPro" id="IPR040198">
    <property type="entry name" value="Fido_containing"/>
</dbReference>
<organism evidence="5 6">
    <name type="scientific">Paralysiella testudinis</name>
    <dbReference type="NCBI Taxonomy" id="2809020"/>
    <lineage>
        <taxon>Bacteria</taxon>
        <taxon>Pseudomonadati</taxon>
        <taxon>Pseudomonadota</taxon>
        <taxon>Betaproteobacteria</taxon>
        <taxon>Neisseriales</taxon>
        <taxon>Neisseriaceae</taxon>
        <taxon>Paralysiella</taxon>
    </lineage>
</organism>
<keyword evidence="1" id="KW-0547">Nucleotide-binding</keyword>
<keyword evidence="6" id="KW-1185">Reference proteome</keyword>
<dbReference type="NCBIfam" id="NF046030">
    <property type="entry name" value="ProtAdlyltaseSoFic"/>
    <property type="match status" value="1"/>
</dbReference>
<feature type="domain" description="Fido" evidence="4">
    <location>
        <begin position="116"/>
        <end position="261"/>
    </location>
</feature>
<evidence type="ECO:0000259" key="4">
    <source>
        <dbReference type="PROSITE" id="PS51459"/>
    </source>
</evidence>
<feature type="binding site" evidence="3">
    <location>
        <begin position="201"/>
        <end position="208"/>
    </location>
    <ligand>
        <name>ATP</name>
        <dbReference type="ChEBI" id="CHEBI:30616"/>
    </ligand>
</feature>
<dbReference type="RefSeq" id="WP_230339022.1">
    <property type="nucleotide sequence ID" value="NZ_CP069798.1"/>
</dbReference>
<evidence type="ECO:0000313" key="6">
    <source>
        <dbReference type="Proteomes" id="UP000653156"/>
    </source>
</evidence>
<dbReference type="PANTHER" id="PTHR13504">
    <property type="entry name" value="FIDO DOMAIN-CONTAINING PROTEIN DDB_G0283145"/>
    <property type="match status" value="1"/>
</dbReference>
<dbReference type="InterPro" id="IPR048770">
    <property type="entry name" value="SoFic-like_C"/>
</dbReference>
<dbReference type="InterPro" id="IPR036597">
    <property type="entry name" value="Fido-like_dom_sf"/>
</dbReference>
<sequence length="373" mass="42293">MSTWKAEQAYNHLPLLPPKQDIESKAILRQCIRARAALAELKQAAELIPNQSMLINTLPIMEARASSEIENIVTTTDKLFQYMQTESQSADPATKEAMRYRSALLSGFQLLDKLPLSTKTAKLVCSEIKGRDMDIRQTSGTALRSNTSGQIIYMPPEGESLIRDKLANWEKFIHETHQDLDPLIVMAVTHYQFEAIHPFSDGNGRTGRILNSLLLIEKGLLGLPILYLSRYIIEHKADYYHLLLAVTSQSAWEEWILYMLEGVEDTAKWTIAKIEAIKKLSAHTKDYIQAALPSIYSHELVTLLFEQPYARILSLEKAGIAKRQTASRYLQALTEIGVLNEIHIGRDKLFIHPKLMDLLSGDNNQFTAYRRIA</sequence>
<name>A0A892ZEB1_9NEIS</name>
<gene>
    <name evidence="5" type="ORF">JQU52_13760</name>
</gene>
<dbReference type="Pfam" id="PF21248">
    <property type="entry name" value="SoFic-like_C"/>
    <property type="match status" value="1"/>
</dbReference>
<feature type="binding site" evidence="1">
    <location>
        <position position="70"/>
    </location>
    <ligand>
        <name>ATP</name>
        <dbReference type="ChEBI" id="CHEBI:30616"/>
    </ligand>
</feature>
<evidence type="ECO:0000313" key="5">
    <source>
        <dbReference type="EMBL" id="QRQ81725.1"/>
    </source>
</evidence>
<dbReference type="Pfam" id="PF02661">
    <property type="entry name" value="Fic"/>
    <property type="match status" value="1"/>
</dbReference>
<feature type="binding site" evidence="1">
    <location>
        <position position="197"/>
    </location>
    <ligand>
        <name>ATP</name>
        <dbReference type="ChEBI" id="CHEBI:30616"/>
    </ligand>
</feature>
<proteinExistence type="predicted"/>
<evidence type="ECO:0000256" key="3">
    <source>
        <dbReference type="PIRSR" id="PIRSR640198-2"/>
    </source>
</evidence>
<dbReference type="InterPro" id="IPR003812">
    <property type="entry name" value="Fido"/>
</dbReference>
<dbReference type="InterPro" id="IPR026287">
    <property type="entry name" value="SoFic-like"/>
</dbReference>
<dbReference type="PIRSF" id="PIRSF038925">
    <property type="entry name" value="AMP-prot_trans"/>
    <property type="match status" value="1"/>
</dbReference>
<reference evidence="5" key="1">
    <citation type="submission" date="2021-02" db="EMBL/GenBank/DDBJ databases">
        <title>Neisseriaceae sp. 26B isolated from the cloaca of a Common Toad-headed Turtle (Mesoclemmys nasuta).</title>
        <authorList>
            <person name="Spergser J."/>
            <person name="Busse H.-J."/>
        </authorList>
    </citation>
    <scope>NUCLEOTIDE SEQUENCE</scope>
    <source>
        <strain evidence="5">26B</strain>
    </source>
</reference>
<dbReference type="SUPFAM" id="SSF140931">
    <property type="entry name" value="Fic-like"/>
    <property type="match status" value="1"/>
</dbReference>
<feature type="binding site" evidence="1">
    <location>
        <begin position="202"/>
        <end position="208"/>
    </location>
    <ligand>
        <name>ATP</name>
        <dbReference type="ChEBI" id="CHEBI:30616"/>
    </ligand>
</feature>
<evidence type="ECO:0000256" key="2">
    <source>
        <dbReference type="PIRSR" id="PIRSR640198-1"/>
    </source>
</evidence>
<feature type="binding site" evidence="1">
    <location>
        <position position="239"/>
    </location>
    <ligand>
        <name>ATP</name>
        <dbReference type="ChEBI" id="CHEBI:30616"/>
    </ligand>
</feature>
<dbReference type="Proteomes" id="UP000653156">
    <property type="component" value="Chromosome"/>
</dbReference>
<dbReference type="Gene3D" id="1.10.3290.10">
    <property type="entry name" value="Fido-like domain"/>
    <property type="match status" value="1"/>
</dbReference>
<feature type="binding site" evidence="3">
    <location>
        <begin position="239"/>
        <end position="240"/>
    </location>
    <ligand>
        <name>ATP</name>
        <dbReference type="ChEBI" id="CHEBI:30616"/>
    </ligand>
</feature>